<evidence type="ECO:0000256" key="1">
    <source>
        <dbReference type="SAM" id="MobiDB-lite"/>
    </source>
</evidence>
<feature type="region of interest" description="Disordered" evidence="1">
    <location>
        <begin position="603"/>
        <end position="630"/>
    </location>
</feature>
<evidence type="ECO:0000313" key="3">
    <source>
        <dbReference type="Proteomes" id="UP001152320"/>
    </source>
</evidence>
<dbReference type="AlphaFoldDB" id="A0A9Q1C756"/>
<feature type="region of interest" description="Disordered" evidence="1">
    <location>
        <begin position="466"/>
        <end position="488"/>
    </location>
</feature>
<dbReference type="EMBL" id="JAIZAY010000007">
    <property type="protein sequence ID" value="KAJ8039410.1"/>
    <property type="molecule type" value="Genomic_DNA"/>
</dbReference>
<feature type="compositionally biased region" description="Basic and acidic residues" evidence="1">
    <location>
        <begin position="982"/>
        <end position="996"/>
    </location>
</feature>
<organism evidence="2 3">
    <name type="scientific">Holothuria leucospilota</name>
    <name type="common">Black long sea cucumber</name>
    <name type="synonym">Mertensiothuria leucospilota</name>
    <dbReference type="NCBI Taxonomy" id="206669"/>
    <lineage>
        <taxon>Eukaryota</taxon>
        <taxon>Metazoa</taxon>
        <taxon>Echinodermata</taxon>
        <taxon>Eleutherozoa</taxon>
        <taxon>Echinozoa</taxon>
        <taxon>Holothuroidea</taxon>
        <taxon>Aspidochirotacea</taxon>
        <taxon>Aspidochirotida</taxon>
        <taxon>Holothuriidae</taxon>
        <taxon>Holothuria</taxon>
    </lineage>
</organism>
<feature type="region of interest" description="Disordered" evidence="1">
    <location>
        <begin position="813"/>
        <end position="872"/>
    </location>
</feature>
<keyword evidence="3" id="KW-1185">Reference proteome</keyword>
<protein>
    <submittedName>
        <fullName evidence="2">Uncharacterized protein</fullName>
    </submittedName>
</protein>
<feature type="compositionally biased region" description="Pro residues" evidence="1">
    <location>
        <begin position="469"/>
        <end position="480"/>
    </location>
</feature>
<dbReference type="Proteomes" id="UP001152320">
    <property type="component" value="Chromosome 7"/>
</dbReference>
<gene>
    <name evidence="2" type="ORF">HOLleu_17120</name>
</gene>
<feature type="compositionally biased region" description="Low complexity" evidence="1">
    <location>
        <begin position="620"/>
        <end position="630"/>
    </location>
</feature>
<sequence length="996" mass="109243">MGSMGETQLDETSCGPLCQHPQCWASNRRVERGLPRLDTFPEKNILKDHDTESLPTLKIQNMLDEYGLSNDDNYPSIHHVAISSLGANSTNYHRRSTSAPSAFFGKSSYPEAPFQTPKSGGRGEAPRRSRNRSRSALLEPIEGAYPPKMSNVYLNQLIGSVEPSSEVYMDSRVYLWKPSAKAAQKKQEKLLSQSKSSPDIKEPRLVSPRDITESLLPATIGQTQQSTKKMKNKRSNKTPTGGRPYTHPSKSPPPSTRRTLPADVDEGIAQLLSLPRDVMLEILEHTKESDLFDKEKVQKLLAKVMPHIHFQSDQSIPPTAAASDHELKSPPLHAMGLLRNQKMPILEGKQKFEKTDLHRTFPIMPLFLDDGLMSGITTSTYSYQGGGDEGNQQQIFDEDGRSLMQPTTASEGLSRRKNRQGTMADVGHLFRGKITSVSAKSLPPITPGTKTTKPFDYTAQSLDLALTPLPTPENPTPEEPSTPRSGKASTLYVTVPSELSDDRTITPMTTAKHPHLAILRQESPFARSVTSSHPSDEFVSLSSIVIIVMIISSLSVGVSNCGTLDPSRLISPVYSTSVPKAPYGTPATGPQNSFGRENTLLSTKTSTSYDSRGLEDLTTRKSSGSTSGRVRVSSAEQGLHTIHEHLIDNPANDVSTPDTITAHPASVSSATVKPPRSVSPWETANAGSQLVRGKTPPPVRNTATPTLSNPSPDIWPVVDERSYLHSPEPVEPVISTKKKDIPETVAPPPSPEPRAVSTELRVLATPESRVEAAAASDVEELKCTGIPLAPLREEEEDDKVSTEGLMIERVMEVNQLEMRSDTSRTPDVGDELEGSKLSNQEEEGSRLETVSEEPSIAMPSSPPKHALRKLSDIQESEVDINETEGAIKHVEEKLKLRVDAAEKDVDDKGADQPMLDSVICDDSQDNSTTLERQEEGLTNKQAEEFSSEEKQDEITEDNRHVTEVNEVSVNIDKLTMDEEQSEKEADSLCEERELDK</sequence>
<feature type="region of interest" description="Disordered" evidence="1">
    <location>
        <begin position="903"/>
        <end position="996"/>
    </location>
</feature>
<dbReference type="OrthoDB" id="10033658at2759"/>
<proteinExistence type="predicted"/>
<dbReference type="InterPro" id="IPR029134">
    <property type="entry name" value="DUF4647"/>
</dbReference>
<name>A0A9Q1C756_HOLLE</name>
<dbReference type="PANTHER" id="PTHR36130:SF1">
    <property type="entry name" value="RIKEN CDNA 4933430I17 GENE"/>
    <property type="match status" value="1"/>
</dbReference>
<feature type="region of interest" description="Disordered" evidence="1">
    <location>
        <begin position="726"/>
        <end position="756"/>
    </location>
</feature>
<feature type="compositionally biased region" description="Polar residues" evidence="1">
    <location>
        <begin position="701"/>
        <end position="711"/>
    </location>
</feature>
<dbReference type="PANTHER" id="PTHR36130">
    <property type="entry name" value="RIKEN CDNA 4933430I17 GENE"/>
    <property type="match status" value="1"/>
</dbReference>
<feature type="region of interest" description="Disordered" evidence="1">
    <location>
        <begin position="92"/>
        <end position="142"/>
    </location>
</feature>
<reference evidence="2" key="1">
    <citation type="submission" date="2021-10" db="EMBL/GenBank/DDBJ databases">
        <title>Tropical sea cucumber genome reveals ecological adaptation and Cuvierian tubules defense mechanism.</title>
        <authorList>
            <person name="Chen T."/>
        </authorList>
    </citation>
    <scope>NUCLEOTIDE SEQUENCE</scope>
    <source>
        <strain evidence="2">Nanhai2018</strain>
        <tissue evidence="2">Muscle</tissue>
    </source>
</reference>
<accession>A0A9Q1C756</accession>
<comment type="caution">
    <text evidence="2">The sequence shown here is derived from an EMBL/GenBank/DDBJ whole genome shotgun (WGS) entry which is preliminary data.</text>
</comment>
<feature type="region of interest" description="Disordered" evidence="1">
    <location>
        <begin position="660"/>
        <end position="714"/>
    </location>
</feature>
<dbReference type="Pfam" id="PF15504">
    <property type="entry name" value="DUF4647"/>
    <property type="match status" value="1"/>
</dbReference>
<feature type="region of interest" description="Disordered" evidence="1">
    <location>
        <begin position="186"/>
        <end position="260"/>
    </location>
</feature>
<evidence type="ECO:0000313" key="2">
    <source>
        <dbReference type="EMBL" id="KAJ8039410.1"/>
    </source>
</evidence>
<feature type="compositionally biased region" description="Basic and acidic residues" evidence="1">
    <location>
        <begin position="931"/>
        <end position="963"/>
    </location>
</feature>